<feature type="compositionally biased region" description="Basic and acidic residues" evidence="1">
    <location>
        <begin position="31"/>
        <end position="46"/>
    </location>
</feature>
<proteinExistence type="predicted"/>
<dbReference type="Proteomes" id="UP000244016">
    <property type="component" value="Unassembled WGS sequence"/>
</dbReference>
<name>A0A2T5G7D0_9BACL</name>
<gene>
    <name evidence="2" type="ORF">BLITH_1063</name>
</gene>
<feature type="region of interest" description="Disordered" evidence="1">
    <location>
        <begin position="1"/>
        <end position="46"/>
    </location>
</feature>
<organism evidence="2 3">
    <name type="scientific">Brockia lithotrophica</name>
    <dbReference type="NCBI Taxonomy" id="933949"/>
    <lineage>
        <taxon>Bacteria</taxon>
        <taxon>Bacillati</taxon>
        <taxon>Bacillota</taxon>
        <taxon>Bacilli</taxon>
        <taxon>Bacillales</taxon>
        <taxon>Bacillales Family X. Incertae Sedis</taxon>
        <taxon>Brockia</taxon>
    </lineage>
</organism>
<dbReference type="AlphaFoldDB" id="A0A2T5G7D0"/>
<dbReference type="EMBL" id="PEBW01000003">
    <property type="protein sequence ID" value="PTQ52096.1"/>
    <property type="molecule type" value="Genomic_DNA"/>
</dbReference>
<protein>
    <submittedName>
        <fullName evidence="2">Uncharacterized protein</fullName>
    </submittedName>
</protein>
<evidence type="ECO:0000256" key="1">
    <source>
        <dbReference type="SAM" id="MobiDB-lite"/>
    </source>
</evidence>
<sequence>MESNGTPSDPRTRQRRPFSAAGRFPAAVGEGVERRAEGFPEANIRR</sequence>
<evidence type="ECO:0000313" key="3">
    <source>
        <dbReference type="Proteomes" id="UP000244016"/>
    </source>
</evidence>
<reference evidence="2 3" key="1">
    <citation type="submission" date="2017-08" db="EMBL/GenBank/DDBJ databases">
        <title>Burning lignite coal seam in the remote Altai Mountains harbors a hydrogen-driven thermophilic microbial community.</title>
        <authorList>
            <person name="Kadnikov V.V."/>
            <person name="Mardanov A.V."/>
            <person name="Ivasenko D."/>
            <person name="Beletsky A.V."/>
            <person name="Karnachuk O.V."/>
            <person name="Ravin N.V."/>
        </authorList>
    </citation>
    <scope>NUCLEOTIDE SEQUENCE [LARGE SCALE GENOMIC DNA]</scope>
    <source>
        <strain evidence="2">AL31</strain>
    </source>
</reference>
<comment type="caution">
    <text evidence="2">The sequence shown here is derived from an EMBL/GenBank/DDBJ whole genome shotgun (WGS) entry which is preliminary data.</text>
</comment>
<accession>A0A2T5G7D0</accession>
<evidence type="ECO:0000313" key="2">
    <source>
        <dbReference type="EMBL" id="PTQ52096.1"/>
    </source>
</evidence>